<dbReference type="PRINTS" id="PR00411">
    <property type="entry name" value="PNDRDTASEI"/>
</dbReference>
<dbReference type="Proteomes" id="UP001530293">
    <property type="component" value="Unassembled WGS sequence"/>
</dbReference>
<sequence length="558" mass="60369">MASTPMAASCGPSYQRRKSTRSRMCKLLFTSAMAGWANITIFYVLAFTFTFTFATAFAPTTPIMRCKTQAGGSALFTTTDENSNDEHHQPHIVILGGGFGGINTALTLASLPWPNDKSSSIQSPKITLIDKSERFVFLPLLYELCVEDASLDEVAPTFKSLLDGVGSSGNNEHASSSMISFLQAQIEGIDVTNQNVIISKSDTNGIENISYDALVVATGAEISLDSIPGASEYALPFYTVEQALELKRRLALLDNYLSENTEQSANIVVVGGGYSGVELSLNLVDRFKLSTNNNVQVTLVHRGKQVLEYATEFNRKTGLDRLMSAGVKVMTSKSVVEVLPHEDDGSESLSPIEKLQCILKLRDKNEEPGVEIENTLLPTTLLLWTAGATPISDRNKGIRNSILPRDVMGRILTTSTLNVPEYPNVFAVGDCSRPTKVPYPATAQVAIQQATVAAVNIYTTLVQQHGGDDEGSKVLRPFKYLNLGEAMSLGSDDATISTLGGNVELRGPTASWIRRWLYAVRMPTPKQGLVAAVDGTGRKLARGAFRSRSSKAKPIDGK</sequence>
<dbReference type="SUPFAM" id="SSF51905">
    <property type="entry name" value="FAD/NAD(P)-binding domain"/>
    <property type="match status" value="1"/>
</dbReference>
<evidence type="ECO:0000256" key="3">
    <source>
        <dbReference type="ARBA" id="ARBA00022827"/>
    </source>
</evidence>
<evidence type="ECO:0000256" key="5">
    <source>
        <dbReference type="SAM" id="Phobius"/>
    </source>
</evidence>
<keyword evidence="8" id="KW-1185">Reference proteome</keyword>
<dbReference type="PRINTS" id="PR00368">
    <property type="entry name" value="FADPNR"/>
</dbReference>
<dbReference type="Gene3D" id="3.50.50.100">
    <property type="match status" value="1"/>
</dbReference>
<dbReference type="Pfam" id="PF07992">
    <property type="entry name" value="Pyr_redox_2"/>
    <property type="match status" value="1"/>
</dbReference>
<evidence type="ECO:0000313" key="7">
    <source>
        <dbReference type="EMBL" id="KAL3765992.1"/>
    </source>
</evidence>
<dbReference type="EMBL" id="JALLBG020000089">
    <property type="protein sequence ID" value="KAL3765992.1"/>
    <property type="molecule type" value="Genomic_DNA"/>
</dbReference>
<dbReference type="InterPro" id="IPR023753">
    <property type="entry name" value="FAD/NAD-binding_dom"/>
</dbReference>
<keyword evidence="4" id="KW-0560">Oxidoreductase</keyword>
<dbReference type="InterPro" id="IPR036188">
    <property type="entry name" value="FAD/NAD-bd_sf"/>
</dbReference>
<dbReference type="AlphaFoldDB" id="A0ABD3MRC6"/>
<keyword evidence="5" id="KW-1133">Transmembrane helix</keyword>
<comment type="caution">
    <text evidence="7">The sequence shown here is derived from an EMBL/GenBank/DDBJ whole genome shotgun (WGS) entry which is preliminary data.</text>
</comment>
<organism evidence="7 8">
    <name type="scientific">Discostella pseudostelligera</name>
    <dbReference type="NCBI Taxonomy" id="259834"/>
    <lineage>
        <taxon>Eukaryota</taxon>
        <taxon>Sar</taxon>
        <taxon>Stramenopiles</taxon>
        <taxon>Ochrophyta</taxon>
        <taxon>Bacillariophyta</taxon>
        <taxon>Coscinodiscophyceae</taxon>
        <taxon>Thalassiosirophycidae</taxon>
        <taxon>Stephanodiscales</taxon>
        <taxon>Stephanodiscaceae</taxon>
        <taxon>Discostella</taxon>
    </lineage>
</organism>
<keyword evidence="3" id="KW-0274">FAD</keyword>
<feature type="transmembrane region" description="Helical" evidence="5">
    <location>
        <begin position="27"/>
        <end position="58"/>
    </location>
</feature>
<evidence type="ECO:0000256" key="1">
    <source>
        <dbReference type="ARBA" id="ARBA00001974"/>
    </source>
</evidence>
<feature type="domain" description="FAD/NAD(P)-binding" evidence="6">
    <location>
        <begin position="91"/>
        <end position="450"/>
    </location>
</feature>
<accession>A0ABD3MRC6</accession>
<evidence type="ECO:0000256" key="2">
    <source>
        <dbReference type="ARBA" id="ARBA00022630"/>
    </source>
</evidence>
<dbReference type="PANTHER" id="PTHR42913">
    <property type="entry name" value="APOPTOSIS-INDUCING FACTOR 1"/>
    <property type="match status" value="1"/>
</dbReference>
<name>A0ABD3MRC6_9STRA</name>
<dbReference type="PANTHER" id="PTHR42913:SF4">
    <property type="entry name" value="ALTERNATIVE NAD(P)H-UBIQUINONE OXIDOREDUCTASE C1, CHLOROPLASTIC_MITOCHONDRIAL"/>
    <property type="match status" value="1"/>
</dbReference>
<dbReference type="GO" id="GO:0016491">
    <property type="term" value="F:oxidoreductase activity"/>
    <property type="evidence" value="ECO:0007669"/>
    <property type="project" value="UniProtKB-KW"/>
</dbReference>
<dbReference type="InterPro" id="IPR051169">
    <property type="entry name" value="NADH-Q_oxidoreductase"/>
</dbReference>
<keyword evidence="5" id="KW-0472">Membrane</keyword>
<protein>
    <recommendedName>
        <fullName evidence="6">FAD/NAD(P)-binding domain-containing protein</fullName>
    </recommendedName>
</protein>
<gene>
    <name evidence="7" type="ORF">ACHAWU_002707</name>
</gene>
<evidence type="ECO:0000313" key="8">
    <source>
        <dbReference type="Proteomes" id="UP001530293"/>
    </source>
</evidence>
<evidence type="ECO:0000259" key="6">
    <source>
        <dbReference type="Pfam" id="PF07992"/>
    </source>
</evidence>
<keyword evidence="2" id="KW-0285">Flavoprotein</keyword>
<comment type="cofactor">
    <cofactor evidence="1">
        <name>FAD</name>
        <dbReference type="ChEBI" id="CHEBI:57692"/>
    </cofactor>
</comment>
<proteinExistence type="predicted"/>
<evidence type="ECO:0000256" key="4">
    <source>
        <dbReference type="ARBA" id="ARBA00023002"/>
    </source>
</evidence>
<keyword evidence="5" id="KW-0812">Transmembrane</keyword>
<reference evidence="7 8" key="1">
    <citation type="submission" date="2024-10" db="EMBL/GenBank/DDBJ databases">
        <title>Updated reference genomes for cyclostephanoid diatoms.</title>
        <authorList>
            <person name="Roberts W.R."/>
            <person name="Alverson A.J."/>
        </authorList>
    </citation>
    <scope>NUCLEOTIDE SEQUENCE [LARGE SCALE GENOMIC DNA]</scope>
    <source>
        <strain evidence="7 8">AJA232-27</strain>
    </source>
</reference>